<dbReference type="WBParaSite" id="Csp11.Scaffold630.g17950.t1">
    <property type="protein sequence ID" value="Csp11.Scaffold630.g17950.t1"/>
    <property type="gene ID" value="Csp11.Scaffold630.g17950"/>
</dbReference>
<dbReference type="SMART" id="SM00156">
    <property type="entry name" value="PP2Ac"/>
    <property type="match status" value="1"/>
</dbReference>
<dbReference type="Pfam" id="PF00149">
    <property type="entry name" value="Metallophos"/>
    <property type="match status" value="1"/>
</dbReference>
<keyword evidence="10" id="KW-1133">Transmembrane helix</keyword>
<evidence type="ECO:0000256" key="9">
    <source>
        <dbReference type="SAM" id="MobiDB-lite"/>
    </source>
</evidence>
<comment type="catalytic activity">
    <reaction evidence="6">
        <text>O-phospho-L-seryl-[protein] + H2O = L-seryl-[protein] + phosphate</text>
        <dbReference type="Rhea" id="RHEA:20629"/>
        <dbReference type="Rhea" id="RHEA-COMP:9863"/>
        <dbReference type="Rhea" id="RHEA-COMP:11604"/>
        <dbReference type="ChEBI" id="CHEBI:15377"/>
        <dbReference type="ChEBI" id="CHEBI:29999"/>
        <dbReference type="ChEBI" id="CHEBI:43474"/>
        <dbReference type="ChEBI" id="CHEBI:83421"/>
        <dbReference type="EC" id="3.1.3.16"/>
    </reaction>
</comment>
<dbReference type="InterPro" id="IPR003125">
    <property type="entry name" value="WSN"/>
</dbReference>
<organism evidence="12 13">
    <name type="scientific">Caenorhabditis tropicalis</name>
    <dbReference type="NCBI Taxonomy" id="1561998"/>
    <lineage>
        <taxon>Eukaryota</taxon>
        <taxon>Metazoa</taxon>
        <taxon>Ecdysozoa</taxon>
        <taxon>Nematoda</taxon>
        <taxon>Chromadorea</taxon>
        <taxon>Rhabditida</taxon>
        <taxon>Rhabditina</taxon>
        <taxon>Rhabditomorpha</taxon>
        <taxon>Rhabditoidea</taxon>
        <taxon>Rhabditidae</taxon>
        <taxon>Peloderinae</taxon>
        <taxon>Caenorhabditis</taxon>
    </lineage>
</organism>
<sequence length="1618" mass="178845">MLVDIDKESFTTMNFIFLGDYVDRGPSSLRCLELLAYLRILFGPEKIRLLRGNHETQPINASHGFKKECIRLYGVEDGTSIFVKWNVAFSFFSVIGRIKNFGVICHGSIGPDTDLSKVNDYKKPIHTIPPGHMFESFLWADPKPGLDIGPEEEMCDACRNSLRGASHFVKEEYYTRWCEDNGIPVIYRAHMHCPFGIRINTTDGSVMTIFSSANYEGYKIIASTLTIYKDGSRTIISYESEKGVKKNVVLEPLTVYQIEQMALFKANFQHDIKRKRKEEQEKLKKAGKLGKIKHIAARALAPKKKYKKRKASSSKKGKRNFSSSKKAAVGVTGVIAGTAIISSISALVPAGSTPSSSVPASLIPFPEKTHTIARFVNSISLGQTSDIDKKALTQELFPIGPTLTLDDLEKLNMTQLAGDVGSIQKAIESQCSGDEGCAVSEEVLDGMKSLKALKAHVPTVEKSLNVFRVDELKEVTQLNVNVQTLGNDWNSTLVANLETNLRSAKTVVASVGSIETELQSLKPEANAINTFKTKIASTKLKYQELSGAFNNNTLKTVSSGVNRILLLNPFALQQRNMTAGFLNGYNDLKLAAKDDENSWLMGFLNNGKKLEAVSPKLATLEGVVKQLGPFNTSYELFKAQSNIQFWVLLVQLTEAGQSLSQLSGLVSNVNGCVQHLDLSVEYTGKVDNLLTKMSFSEEHKSQLNQTNVVLVQSSELFEKAKKLLNKVKEVQSADATADSLIKDPLFNQMISALKKFGIGLSTLNLGSLESWLSQIKIPKLTAGFRKWNEDTGFLTTMDCLKNDDFVGMIQGLNPSLKSMNGVGMDLDLTKKFAGSIGNLTSEWIKLKPLLSTKPKRSADVQLKNSEKISKDLGDVASIINKLHGIEENEKDLMVILQGKQAISESIDSISDPKTKENLKKMWTEENIKAFESNMKTAKSLMNEVKDKEIKKMIDFKDPFEKAAKVSACGIDLRQLAVMLRGRIKDTKVATSLESSKSVDVSFVSHKKTDFGPMLTDLQEYFDSVFPCTGDDCSSDGLSGWTIAFIAGGTIVGVGGAGAFGYFVIYKRWFKKEEKKEDEEKESASAISPISDEASTAKKIEPKLVSNAKINEAAASITKGNGVGVIVQGNIKTIFPVETAPSGNDVDDVDKTQEPSEGGAYGGPVIEKFNYTKMTPDRKKVETAEFLRLGATQEGIDKWFKREEKLLANHEKTMVYSEVREFKRLSHWTEEMYYRPRVEIDHTTPFEQLDFKRARATPIKNIKYKIDNPKIIEPIFLDPIGVSMKTCKTYSRKEKSAKTRTTEDATVSKETLKTADDKTRTCDASDRASVGKDDSSSEKTLKEPSSISKQLRNAFIKIFGLGMYYKLDNAKKMKYFGYIPEEFEWDPEDDGDDENSILCTLPTPVSELDSAEAEVSILDNAETAAVPTDSLDDLRTALSETLLEDFKTAVSSTSSDDFETAVSTTSPDEFRTAVSSISLDNLRTAVSSTSSDNVRTAVSASTETLRESEVTSGDVSEVASDVSSSGISVDGALSDEEEENKVKVHLATYDCKLTGEIMEKAIRSLESNACHFQRLLQGYPAYYAQEMLNWKDKENPYKIALKEIEAIKKEKEGGPIVMV</sequence>
<evidence type="ECO:0000259" key="11">
    <source>
        <dbReference type="PROSITE" id="PS00125"/>
    </source>
</evidence>
<feature type="region of interest" description="Disordered" evidence="9">
    <location>
        <begin position="1291"/>
        <end position="1344"/>
    </location>
</feature>
<dbReference type="GO" id="GO:0004722">
    <property type="term" value="F:protein serine/threonine phosphatase activity"/>
    <property type="evidence" value="ECO:0007669"/>
    <property type="project" value="UniProtKB-EC"/>
</dbReference>
<comment type="catalytic activity">
    <reaction evidence="7 8">
        <text>O-phospho-L-threonyl-[protein] + H2O = L-threonyl-[protein] + phosphate</text>
        <dbReference type="Rhea" id="RHEA:47004"/>
        <dbReference type="Rhea" id="RHEA-COMP:11060"/>
        <dbReference type="Rhea" id="RHEA-COMP:11605"/>
        <dbReference type="ChEBI" id="CHEBI:15377"/>
        <dbReference type="ChEBI" id="CHEBI:30013"/>
        <dbReference type="ChEBI" id="CHEBI:43474"/>
        <dbReference type="ChEBI" id="CHEBI:61977"/>
        <dbReference type="EC" id="3.1.3.16"/>
    </reaction>
</comment>
<dbReference type="PROSITE" id="PS00125">
    <property type="entry name" value="SER_THR_PHOSPHATASE"/>
    <property type="match status" value="1"/>
</dbReference>
<dbReference type="Pfam" id="PF02206">
    <property type="entry name" value="WSN"/>
    <property type="match status" value="1"/>
</dbReference>
<feature type="compositionally biased region" description="Basic residues" evidence="9">
    <location>
        <begin position="301"/>
        <end position="319"/>
    </location>
</feature>
<feature type="compositionally biased region" description="Basic and acidic residues" evidence="9">
    <location>
        <begin position="1291"/>
        <end position="1341"/>
    </location>
</feature>
<comment type="similarity">
    <text evidence="8">Belongs to the PPP phosphatase family.</text>
</comment>
<keyword evidence="3 8" id="KW-0378">Hydrolase</keyword>
<feature type="transmembrane region" description="Helical" evidence="10">
    <location>
        <begin position="1040"/>
        <end position="1065"/>
    </location>
</feature>
<dbReference type="eggNOG" id="KOG0374">
    <property type="taxonomic scope" value="Eukaryota"/>
</dbReference>
<feature type="region of interest" description="Disordered" evidence="9">
    <location>
        <begin position="301"/>
        <end position="322"/>
    </location>
</feature>
<dbReference type="STRING" id="1561998.A0A1I7UP67"/>
<dbReference type="GO" id="GO:0046872">
    <property type="term" value="F:metal ion binding"/>
    <property type="evidence" value="ECO:0007669"/>
    <property type="project" value="UniProtKB-KW"/>
</dbReference>
<keyword evidence="2" id="KW-0479">Metal-binding</keyword>
<protein>
    <recommendedName>
        <fullName evidence="8">Serine/threonine-protein phosphatase</fullName>
        <ecNumber evidence="8">3.1.3.16</ecNumber>
    </recommendedName>
</protein>
<evidence type="ECO:0000256" key="10">
    <source>
        <dbReference type="SAM" id="Phobius"/>
    </source>
</evidence>
<evidence type="ECO:0000313" key="13">
    <source>
        <dbReference type="WBParaSite" id="Csp11.Scaffold630.g17950.t1"/>
    </source>
</evidence>
<evidence type="ECO:0000256" key="1">
    <source>
        <dbReference type="ARBA" id="ARBA00001936"/>
    </source>
</evidence>
<dbReference type="SUPFAM" id="SSF56300">
    <property type="entry name" value="Metallo-dependent phosphatases"/>
    <property type="match status" value="1"/>
</dbReference>
<evidence type="ECO:0000256" key="6">
    <source>
        <dbReference type="ARBA" id="ARBA00047761"/>
    </source>
</evidence>
<dbReference type="Proteomes" id="UP000095282">
    <property type="component" value="Unplaced"/>
</dbReference>
<keyword evidence="4" id="KW-0904">Protein phosphatase</keyword>
<dbReference type="InterPro" id="IPR004843">
    <property type="entry name" value="Calcineurin-like_PHP"/>
</dbReference>
<dbReference type="GO" id="GO:0005737">
    <property type="term" value="C:cytoplasm"/>
    <property type="evidence" value="ECO:0007669"/>
    <property type="project" value="TreeGrafter"/>
</dbReference>
<evidence type="ECO:0000313" key="12">
    <source>
        <dbReference type="Proteomes" id="UP000095282"/>
    </source>
</evidence>
<accession>A0A1I7UP67</accession>
<dbReference type="PANTHER" id="PTHR11668">
    <property type="entry name" value="SERINE/THREONINE PROTEIN PHOSPHATASE"/>
    <property type="match status" value="1"/>
</dbReference>
<evidence type="ECO:0000256" key="8">
    <source>
        <dbReference type="RuleBase" id="RU004273"/>
    </source>
</evidence>
<comment type="cofactor">
    <cofactor evidence="1">
        <name>Mn(2+)</name>
        <dbReference type="ChEBI" id="CHEBI:29035"/>
    </cofactor>
</comment>
<proteinExistence type="inferred from homology"/>
<dbReference type="InterPro" id="IPR029052">
    <property type="entry name" value="Metallo-depent_PP-like"/>
</dbReference>
<dbReference type="PANTHER" id="PTHR11668:SF300">
    <property type="entry name" value="SERINE_THREONINE-PROTEIN PHOSPHATASE"/>
    <property type="match status" value="1"/>
</dbReference>
<feature type="domain" description="Serine/threonine specific protein phosphatases" evidence="11">
    <location>
        <begin position="50"/>
        <end position="55"/>
    </location>
</feature>
<dbReference type="GO" id="GO:0005634">
    <property type="term" value="C:nucleus"/>
    <property type="evidence" value="ECO:0007669"/>
    <property type="project" value="TreeGrafter"/>
</dbReference>
<dbReference type="CDD" id="cd00144">
    <property type="entry name" value="MPP_PPP_family"/>
    <property type="match status" value="1"/>
</dbReference>
<dbReference type="EC" id="3.1.3.16" evidence="8"/>
<name>A0A1I7UP67_9PELO</name>
<evidence type="ECO:0000256" key="3">
    <source>
        <dbReference type="ARBA" id="ARBA00022801"/>
    </source>
</evidence>
<evidence type="ECO:0000256" key="7">
    <source>
        <dbReference type="ARBA" id="ARBA00048336"/>
    </source>
</evidence>
<reference evidence="13" key="1">
    <citation type="submission" date="2016-11" db="UniProtKB">
        <authorList>
            <consortium name="WormBaseParasite"/>
        </authorList>
    </citation>
    <scope>IDENTIFICATION</scope>
</reference>
<evidence type="ECO:0000256" key="2">
    <source>
        <dbReference type="ARBA" id="ARBA00022723"/>
    </source>
</evidence>
<dbReference type="InterPro" id="IPR006186">
    <property type="entry name" value="Ser/Thr-sp_prot-phosphatase"/>
</dbReference>
<dbReference type="Gene3D" id="3.60.21.10">
    <property type="match status" value="1"/>
</dbReference>
<keyword evidence="10" id="KW-0472">Membrane</keyword>
<dbReference type="PRINTS" id="PR00114">
    <property type="entry name" value="STPHPHTASE"/>
</dbReference>
<evidence type="ECO:0000256" key="5">
    <source>
        <dbReference type="ARBA" id="ARBA00023211"/>
    </source>
</evidence>
<keyword evidence="10" id="KW-0812">Transmembrane</keyword>
<dbReference type="InterPro" id="IPR050341">
    <property type="entry name" value="PP1_catalytic_subunit"/>
</dbReference>
<keyword evidence="12" id="KW-1185">Reference proteome</keyword>
<keyword evidence="5" id="KW-0464">Manganese</keyword>
<evidence type="ECO:0000256" key="4">
    <source>
        <dbReference type="ARBA" id="ARBA00022912"/>
    </source>
</evidence>